<name>A0A2T4S4Y2_9STAP</name>
<proteinExistence type="predicted"/>
<accession>A0A2T4S4Y2</accession>
<dbReference type="AlphaFoldDB" id="A0A2T4S4Y2"/>
<organism evidence="1 2">
    <name type="scientific">Staphylococcus nepalensis</name>
    <dbReference type="NCBI Taxonomy" id="214473"/>
    <lineage>
        <taxon>Bacteria</taxon>
        <taxon>Bacillati</taxon>
        <taxon>Bacillota</taxon>
        <taxon>Bacilli</taxon>
        <taxon>Bacillales</taxon>
        <taxon>Staphylococcaceae</taxon>
        <taxon>Staphylococcus</taxon>
    </lineage>
</organism>
<evidence type="ECO:0000313" key="1">
    <source>
        <dbReference type="EMBL" id="PTK41966.1"/>
    </source>
</evidence>
<gene>
    <name evidence="1" type="ORF">BUZ61_17745</name>
</gene>
<sequence>MTQKRLTLSKIMLFYLKRNKWSIIFWLVGLIALTLMIPQSFANLYPDKQALVPLFEMFKNPAMQAMLGKFSLDQM</sequence>
<comment type="caution">
    <text evidence="1">The sequence shown here is derived from an EMBL/GenBank/DDBJ whole genome shotgun (WGS) entry which is preliminary data.</text>
</comment>
<dbReference type="Proteomes" id="UP000240400">
    <property type="component" value="Unassembled WGS sequence"/>
</dbReference>
<protein>
    <submittedName>
        <fullName evidence="1">ABC transporter permease</fullName>
    </submittedName>
</protein>
<dbReference type="EMBL" id="PZHR01000876">
    <property type="protein sequence ID" value="PTK41966.1"/>
    <property type="molecule type" value="Genomic_DNA"/>
</dbReference>
<reference evidence="1 2" key="1">
    <citation type="journal article" date="2016" name="Front. Microbiol.">
        <title>Comprehensive Phylogenetic Analysis of Bovine Non-aureus Staphylococci Species Based on Whole-Genome Sequencing.</title>
        <authorList>
            <person name="Naushad S."/>
            <person name="Barkema H.W."/>
            <person name="Luby C."/>
            <person name="Condas L.A."/>
            <person name="Nobrega D.B."/>
            <person name="Carson D.A."/>
            <person name="De Buck J."/>
        </authorList>
    </citation>
    <scope>NUCLEOTIDE SEQUENCE [LARGE SCALE GENOMIC DNA]</scope>
    <source>
        <strain evidence="1 2">SNUC 4337</strain>
    </source>
</reference>
<evidence type="ECO:0000313" key="2">
    <source>
        <dbReference type="Proteomes" id="UP000240400"/>
    </source>
</evidence>
<feature type="non-terminal residue" evidence="1">
    <location>
        <position position="75"/>
    </location>
</feature>